<dbReference type="RefSeq" id="WP_310331685.1">
    <property type="nucleotide sequence ID" value="NZ_JAVDXV010000008.1"/>
</dbReference>
<accession>A0ABU2ACM5</accession>
<dbReference type="EMBL" id="JAVDXV010000008">
    <property type="protein sequence ID" value="MDR7334956.1"/>
    <property type="molecule type" value="Genomic_DNA"/>
</dbReference>
<name>A0ABU2ACM5_9BURK</name>
<gene>
    <name evidence="2" type="ORF">J2X21_004120</name>
</gene>
<dbReference type="Gene3D" id="3.60.40.10">
    <property type="entry name" value="PPM-type phosphatase domain"/>
    <property type="match status" value="1"/>
</dbReference>
<dbReference type="InterPro" id="IPR003594">
    <property type="entry name" value="HATPase_dom"/>
</dbReference>
<sequence>MRPYQRFAIDDASQVGEARRAAQVLAAELGFDDAAAGRLALGVTELGTNLVRHAGGGALLLGLDGDAVELLSLDTGPGMDIERCLQDGFSTGGTAGTGLGAVKRIANRFSAFSLPQRGAVIAARFESRTLNAPRPATGYSVAGLGLPAPGEQVSGDGWGLRIKDGRPLLLVADGLGHGPEAAAASDLALDLFRRSTLNGPAAMLEDAHPTLRSTRGAAVAIVAIEPTLDRLVFAGAGNITGRLISGVSDRSLISQPGTLGVQIRRLQDVVHDWPDHAILVLFSDGIVSRWNLEGAGGLLACDPMVIAGWILRDHCRGRDDATVVVVRRH</sequence>
<dbReference type="InterPro" id="IPR001932">
    <property type="entry name" value="PPM-type_phosphatase-like_dom"/>
</dbReference>
<dbReference type="Pfam" id="PF07228">
    <property type="entry name" value="SpoIIE"/>
    <property type="match status" value="1"/>
</dbReference>
<reference evidence="2 3" key="1">
    <citation type="submission" date="2023-07" db="EMBL/GenBank/DDBJ databases">
        <title>Sorghum-associated microbial communities from plants grown in Nebraska, USA.</title>
        <authorList>
            <person name="Schachtman D."/>
        </authorList>
    </citation>
    <scope>NUCLEOTIDE SEQUENCE [LARGE SCALE GENOMIC DNA]</scope>
    <source>
        <strain evidence="2 3">BE316</strain>
    </source>
</reference>
<dbReference type="SUPFAM" id="SSF55874">
    <property type="entry name" value="ATPase domain of HSP90 chaperone/DNA topoisomerase II/histidine kinase"/>
    <property type="match status" value="1"/>
</dbReference>
<organism evidence="2 3">
    <name type="scientific">Roseateles asaccharophilus</name>
    <dbReference type="NCBI Taxonomy" id="582607"/>
    <lineage>
        <taxon>Bacteria</taxon>
        <taxon>Pseudomonadati</taxon>
        <taxon>Pseudomonadota</taxon>
        <taxon>Betaproteobacteria</taxon>
        <taxon>Burkholderiales</taxon>
        <taxon>Sphaerotilaceae</taxon>
        <taxon>Roseateles</taxon>
    </lineage>
</organism>
<protein>
    <submittedName>
        <fullName evidence="2">Anti-sigma regulatory factor (Ser/Thr protein kinase)</fullName>
    </submittedName>
</protein>
<dbReference type="Pfam" id="PF13581">
    <property type="entry name" value="HATPase_c_2"/>
    <property type="match status" value="1"/>
</dbReference>
<dbReference type="SUPFAM" id="SSF81606">
    <property type="entry name" value="PP2C-like"/>
    <property type="match status" value="1"/>
</dbReference>
<evidence type="ECO:0000313" key="2">
    <source>
        <dbReference type="EMBL" id="MDR7334956.1"/>
    </source>
</evidence>
<dbReference type="PANTHER" id="PTHR35801:SF1">
    <property type="entry name" value="PHOSPHOSERINE PHOSPHATASE RSBX"/>
    <property type="match status" value="1"/>
</dbReference>
<comment type="caution">
    <text evidence="2">The sequence shown here is derived from an EMBL/GenBank/DDBJ whole genome shotgun (WGS) entry which is preliminary data.</text>
</comment>
<dbReference type="Gene3D" id="3.30.565.10">
    <property type="entry name" value="Histidine kinase-like ATPase, C-terminal domain"/>
    <property type="match status" value="1"/>
</dbReference>
<keyword evidence="3" id="KW-1185">Reference proteome</keyword>
<feature type="domain" description="PPM-type phosphatase" evidence="1">
    <location>
        <begin position="136"/>
        <end position="328"/>
    </location>
</feature>
<dbReference type="InterPro" id="IPR036457">
    <property type="entry name" value="PPM-type-like_dom_sf"/>
</dbReference>
<proteinExistence type="predicted"/>
<dbReference type="PANTHER" id="PTHR35801">
    <property type="entry name" value="PHOSPHOSERINE PHOSPHATASE RSBX"/>
    <property type="match status" value="1"/>
</dbReference>
<evidence type="ECO:0000313" key="3">
    <source>
        <dbReference type="Proteomes" id="UP001180825"/>
    </source>
</evidence>
<dbReference type="Proteomes" id="UP001180825">
    <property type="component" value="Unassembled WGS sequence"/>
</dbReference>
<dbReference type="InterPro" id="IPR036890">
    <property type="entry name" value="HATPase_C_sf"/>
</dbReference>
<dbReference type="InterPro" id="IPR039248">
    <property type="entry name" value="Ptase_RsbX"/>
</dbReference>
<dbReference type="SMART" id="SM00331">
    <property type="entry name" value="PP2C_SIG"/>
    <property type="match status" value="1"/>
</dbReference>
<evidence type="ECO:0000259" key="1">
    <source>
        <dbReference type="SMART" id="SM00331"/>
    </source>
</evidence>